<feature type="transmembrane region" description="Helical" evidence="6">
    <location>
        <begin position="421"/>
        <end position="444"/>
    </location>
</feature>
<dbReference type="GO" id="GO:0022857">
    <property type="term" value="F:transmembrane transporter activity"/>
    <property type="evidence" value="ECO:0007669"/>
    <property type="project" value="InterPro"/>
</dbReference>
<dbReference type="GO" id="GO:0005886">
    <property type="term" value="C:plasma membrane"/>
    <property type="evidence" value="ECO:0007669"/>
    <property type="project" value="UniProtKB-SubCell"/>
</dbReference>
<dbReference type="EMBL" id="WOFH01000003">
    <property type="protein sequence ID" value="MUN36865.1"/>
    <property type="molecule type" value="Genomic_DNA"/>
</dbReference>
<comment type="caution">
    <text evidence="8">The sequence shown here is derived from an EMBL/GenBank/DDBJ whole genome shotgun (WGS) entry which is preliminary data.</text>
</comment>
<feature type="domain" description="Major facilitator superfamily (MFS) profile" evidence="7">
    <location>
        <begin position="1"/>
        <end position="449"/>
    </location>
</feature>
<evidence type="ECO:0000256" key="6">
    <source>
        <dbReference type="SAM" id="Phobius"/>
    </source>
</evidence>
<dbReference type="InterPro" id="IPR020846">
    <property type="entry name" value="MFS_dom"/>
</dbReference>
<dbReference type="AlphaFoldDB" id="A0A7K1KY05"/>
<evidence type="ECO:0000256" key="1">
    <source>
        <dbReference type="ARBA" id="ARBA00004651"/>
    </source>
</evidence>
<feature type="transmembrane region" description="Helical" evidence="6">
    <location>
        <begin position="348"/>
        <end position="378"/>
    </location>
</feature>
<dbReference type="PANTHER" id="PTHR42718:SF9">
    <property type="entry name" value="MAJOR FACILITATOR SUPERFAMILY MULTIDRUG TRANSPORTER MFSC"/>
    <property type="match status" value="1"/>
</dbReference>
<accession>A0A7K1KY05</accession>
<dbReference type="PROSITE" id="PS50850">
    <property type="entry name" value="MFS"/>
    <property type="match status" value="1"/>
</dbReference>
<dbReference type="SUPFAM" id="SSF103473">
    <property type="entry name" value="MFS general substrate transporter"/>
    <property type="match status" value="1"/>
</dbReference>
<feature type="transmembrane region" description="Helical" evidence="6">
    <location>
        <begin position="154"/>
        <end position="174"/>
    </location>
</feature>
<organism evidence="8 9">
    <name type="scientific">Actinomadura litoris</name>
    <dbReference type="NCBI Taxonomy" id="2678616"/>
    <lineage>
        <taxon>Bacteria</taxon>
        <taxon>Bacillati</taxon>
        <taxon>Actinomycetota</taxon>
        <taxon>Actinomycetes</taxon>
        <taxon>Streptosporangiales</taxon>
        <taxon>Thermomonosporaceae</taxon>
        <taxon>Actinomadura</taxon>
    </lineage>
</organism>
<gene>
    <name evidence="8" type="ORF">GNZ18_09675</name>
</gene>
<evidence type="ECO:0000256" key="2">
    <source>
        <dbReference type="ARBA" id="ARBA00022448"/>
    </source>
</evidence>
<feature type="transmembrane region" description="Helical" evidence="6">
    <location>
        <begin position="90"/>
        <end position="111"/>
    </location>
</feature>
<evidence type="ECO:0000313" key="9">
    <source>
        <dbReference type="Proteomes" id="UP000432015"/>
    </source>
</evidence>
<feature type="transmembrane region" description="Helical" evidence="6">
    <location>
        <begin position="123"/>
        <end position="142"/>
    </location>
</feature>
<evidence type="ECO:0000259" key="7">
    <source>
        <dbReference type="PROSITE" id="PS50850"/>
    </source>
</evidence>
<feature type="transmembrane region" description="Helical" evidence="6">
    <location>
        <begin position="215"/>
        <end position="232"/>
    </location>
</feature>
<name>A0A7K1KY05_9ACTN</name>
<feature type="transmembrane region" description="Helical" evidence="6">
    <location>
        <begin position="67"/>
        <end position="84"/>
    </location>
</feature>
<feature type="transmembrane region" description="Helical" evidence="6">
    <location>
        <begin position="390"/>
        <end position="409"/>
    </location>
</feature>
<feature type="transmembrane region" description="Helical" evidence="6">
    <location>
        <begin position="320"/>
        <end position="342"/>
    </location>
</feature>
<dbReference type="Gene3D" id="1.20.1250.20">
    <property type="entry name" value="MFS general substrate transporter like domains"/>
    <property type="match status" value="1"/>
</dbReference>
<evidence type="ECO:0000256" key="4">
    <source>
        <dbReference type="ARBA" id="ARBA00022989"/>
    </source>
</evidence>
<keyword evidence="4 6" id="KW-1133">Transmembrane helix</keyword>
<feature type="transmembrane region" description="Helical" evidence="6">
    <location>
        <begin position="286"/>
        <end position="308"/>
    </location>
</feature>
<dbReference type="Proteomes" id="UP000432015">
    <property type="component" value="Unassembled WGS sequence"/>
</dbReference>
<dbReference type="PANTHER" id="PTHR42718">
    <property type="entry name" value="MAJOR FACILITATOR SUPERFAMILY MULTIDRUG TRANSPORTER MFSC"/>
    <property type="match status" value="1"/>
</dbReference>
<protein>
    <submittedName>
        <fullName evidence="8">MFS transporter</fullName>
    </submittedName>
</protein>
<evidence type="ECO:0000256" key="3">
    <source>
        <dbReference type="ARBA" id="ARBA00022692"/>
    </source>
</evidence>
<keyword evidence="2" id="KW-0813">Transport</keyword>
<keyword evidence="3 6" id="KW-0812">Transmembrane</keyword>
<evidence type="ECO:0000256" key="5">
    <source>
        <dbReference type="ARBA" id="ARBA00023136"/>
    </source>
</evidence>
<keyword evidence="9" id="KW-1185">Reference proteome</keyword>
<proteinExistence type="predicted"/>
<keyword evidence="5 6" id="KW-0472">Membrane</keyword>
<feature type="transmembrane region" description="Helical" evidence="6">
    <location>
        <begin position="253"/>
        <end position="274"/>
    </location>
</feature>
<dbReference type="InterPro" id="IPR011701">
    <property type="entry name" value="MFS"/>
</dbReference>
<comment type="subcellular location">
    <subcellularLocation>
        <location evidence="1">Cell membrane</location>
        <topology evidence="1">Multi-pass membrane protein</topology>
    </subcellularLocation>
</comment>
<feature type="transmembrane region" description="Helical" evidence="6">
    <location>
        <begin position="186"/>
        <end position="209"/>
    </location>
</feature>
<dbReference type="InterPro" id="IPR036259">
    <property type="entry name" value="MFS_trans_sf"/>
</dbReference>
<dbReference type="Pfam" id="PF07690">
    <property type="entry name" value="MFS_1"/>
    <property type="match status" value="1"/>
</dbReference>
<feature type="transmembrane region" description="Helical" evidence="6">
    <location>
        <begin position="35"/>
        <end position="55"/>
    </location>
</feature>
<reference evidence="8 9" key="1">
    <citation type="submission" date="2019-11" db="EMBL/GenBank/DDBJ databases">
        <authorList>
            <person name="Cao P."/>
        </authorList>
    </citation>
    <scope>NUCLEOTIDE SEQUENCE [LARGE SCALE GENOMIC DNA]</scope>
    <source>
        <strain evidence="8 9">NEAU-AAG5</strain>
    </source>
</reference>
<sequence>MVPALVFVALVVAVVGSLGAPLITEVAGGFGVSLAAAQWTLTAPLLVGALATPVLGRLGAGPHRRRVVLGTLAVVVAGSLLTVVPPAFGWLLAGRVAQGAGLGLPALMMGVARDHLPAERSGAAIALLSVASIAGIGIGYPLAGLLTDVAGLPAAYGLGLLITAVALVAAWWAVPQAPPGRSGSVDVPGSALLGAALLALLLAISQTGLWADHPVVLAVLPAASALLLAAWVRRERRSDAPLVDLALLRHPAVAGANAGMLLGGVGMYLLLTLVTRYVQTPGPAGYGFGVDVFVAGLVLVPFSVLGFAGGRLVPLARGRLAPTTVLAAGGAVILAALLVFAYARGHLWLAFAVMGLLGLGVGAFSAAMPAAILAVTPAEETSSAMSFNQVVRSVGFSVGSALGGLVLEAHTGSGATFPDEAGYTVAALAGAAAMAVTILITLLLRRPAETSAL</sequence>
<evidence type="ECO:0000313" key="8">
    <source>
        <dbReference type="EMBL" id="MUN36865.1"/>
    </source>
</evidence>